<feature type="transmembrane region" description="Helical" evidence="2">
    <location>
        <begin position="50"/>
        <end position="71"/>
    </location>
</feature>
<comment type="caution">
    <text evidence="4">The sequence shown here is derived from an EMBL/GenBank/DDBJ whole genome shotgun (WGS) entry which is preliminary data.</text>
</comment>
<dbReference type="GO" id="GO:0016787">
    <property type="term" value="F:hydrolase activity"/>
    <property type="evidence" value="ECO:0007669"/>
    <property type="project" value="InterPro"/>
</dbReference>
<sequence>MDIARTLPSAPSPLSTAIFNGLRLLSPKTWVGLLQVSSRSPFSEFELETFIIATVGIVLPVSILLYSTTLFESMQHTRPQLESVLALSPWVWQCIWQFCNQMYKFAVTVISNFRNRTKALPSAIQELQTRLSNQRAYQTRRYTVYLPKQDLPQMDSRTGKAKASKSTKSAVGGGMAGPTKVMVLFPGALVPGEAYSELAGRLSDSGLIVVVPSLEPCLYAAPNLGTDVDTFCRMVKKVQDELKLDPVRTEWVIGGHSMGAFGAMRLFHQYNKQRQLDMWKYLLDHVIPMRVKDLVLIGVTPFVKECTDLSRYDDARRNRILLIQATDDVLMKILGDGLDELYTNFPDATTIRKDIVGGTHHGFASYNDENGQITMQEQQDQVCEHIVEFLQLKGRENVL</sequence>
<dbReference type="Pfam" id="PF12695">
    <property type="entry name" value="Abhydrolase_5"/>
    <property type="match status" value="1"/>
</dbReference>
<proteinExistence type="predicted"/>
<name>A0AAD2CMH3_9STRA</name>
<feature type="domain" description="Alpha/beta hydrolase fold-5" evidence="3">
    <location>
        <begin position="182"/>
        <end position="372"/>
    </location>
</feature>
<evidence type="ECO:0000256" key="1">
    <source>
        <dbReference type="SAM" id="MobiDB-lite"/>
    </source>
</evidence>
<dbReference type="InterPro" id="IPR029058">
    <property type="entry name" value="AB_hydrolase_fold"/>
</dbReference>
<keyword evidence="5" id="KW-1185">Reference proteome</keyword>
<feature type="region of interest" description="Disordered" evidence="1">
    <location>
        <begin position="153"/>
        <end position="172"/>
    </location>
</feature>
<gene>
    <name evidence="4" type="ORF">CYCCA115_LOCUS6449</name>
</gene>
<dbReference type="SUPFAM" id="SSF53474">
    <property type="entry name" value="alpha/beta-Hydrolases"/>
    <property type="match status" value="1"/>
</dbReference>
<evidence type="ECO:0000256" key="2">
    <source>
        <dbReference type="SAM" id="Phobius"/>
    </source>
</evidence>
<dbReference type="AlphaFoldDB" id="A0AAD2CMH3"/>
<dbReference type="InterPro" id="IPR029059">
    <property type="entry name" value="AB_hydrolase_5"/>
</dbReference>
<organism evidence="4 5">
    <name type="scientific">Cylindrotheca closterium</name>
    <dbReference type="NCBI Taxonomy" id="2856"/>
    <lineage>
        <taxon>Eukaryota</taxon>
        <taxon>Sar</taxon>
        <taxon>Stramenopiles</taxon>
        <taxon>Ochrophyta</taxon>
        <taxon>Bacillariophyta</taxon>
        <taxon>Bacillariophyceae</taxon>
        <taxon>Bacillariophycidae</taxon>
        <taxon>Bacillariales</taxon>
        <taxon>Bacillariaceae</taxon>
        <taxon>Cylindrotheca</taxon>
    </lineage>
</organism>
<evidence type="ECO:0000259" key="3">
    <source>
        <dbReference type="Pfam" id="PF12695"/>
    </source>
</evidence>
<reference evidence="4" key="1">
    <citation type="submission" date="2023-08" db="EMBL/GenBank/DDBJ databases">
        <authorList>
            <person name="Audoor S."/>
            <person name="Bilcke G."/>
        </authorList>
    </citation>
    <scope>NUCLEOTIDE SEQUENCE</scope>
</reference>
<keyword evidence="2" id="KW-0472">Membrane</keyword>
<dbReference type="EMBL" id="CAKOGP040000779">
    <property type="protein sequence ID" value="CAJ1939143.1"/>
    <property type="molecule type" value="Genomic_DNA"/>
</dbReference>
<protein>
    <recommendedName>
        <fullName evidence="3">Alpha/beta hydrolase fold-5 domain-containing protein</fullName>
    </recommendedName>
</protein>
<accession>A0AAD2CMH3</accession>
<keyword evidence="2" id="KW-1133">Transmembrane helix</keyword>
<dbReference type="Proteomes" id="UP001295423">
    <property type="component" value="Unassembled WGS sequence"/>
</dbReference>
<evidence type="ECO:0000313" key="5">
    <source>
        <dbReference type="Proteomes" id="UP001295423"/>
    </source>
</evidence>
<keyword evidence="2" id="KW-0812">Transmembrane</keyword>
<dbReference type="Gene3D" id="3.40.50.1820">
    <property type="entry name" value="alpha/beta hydrolase"/>
    <property type="match status" value="1"/>
</dbReference>
<evidence type="ECO:0000313" key="4">
    <source>
        <dbReference type="EMBL" id="CAJ1939143.1"/>
    </source>
</evidence>